<comment type="subcellular location">
    <subcellularLocation>
        <location evidence="1">Nucleus</location>
    </subcellularLocation>
</comment>
<organism evidence="9 10">
    <name type="scientific">Bombus vosnesenskii</name>
    <dbReference type="NCBI Taxonomy" id="207650"/>
    <lineage>
        <taxon>Eukaryota</taxon>
        <taxon>Metazoa</taxon>
        <taxon>Ecdysozoa</taxon>
        <taxon>Arthropoda</taxon>
        <taxon>Hexapoda</taxon>
        <taxon>Insecta</taxon>
        <taxon>Pterygota</taxon>
        <taxon>Neoptera</taxon>
        <taxon>Endopterygota</taxon>
        <taxon>Hymenoptera</taxon>
        <taxon>Apocrita</taxon>
        <taxon>Aculeata</taxon>
        <taxon>Apoidea</taxon>
        <taxon>Anthophila</taxon>
        <taxon>Apidae</taxon>
        <taxon>Bombus</taxon>
        <taxon>Pyrobombus</taxon>
    </lineage>
</organism>
<feature type="compositionally biased region" description="Basic and acidic residues" evidence="7">
    <location>
        <begin position="92"/>
        <end position="110"/>
    </location>
</feature>
<dbReference type="GO" id="GO:0005689">
    <property type="term" value="C:U12-type spliceosomal complex"/>
    <property type="evidence" value="ECO:0007669"/>
    <property type="project" value="TreeGrafter"/>
</dbReference>
<feature type="region of interest" description="Disordered" evidence="7">
    <location>
        <begin position="92"/>
        <end position="113"/>
    </location>
</feature>
<feature type="domain" description="RRM" evidence="8">
    <location>
        <begin position="383"/>
        <end position="465"/>
    </location>
</feature>
<evidence type="ECO:0000256" key="3">
    <source>
        <dbReference type="ARBA" id="ARBA00022737"/>
    </source>
</evidence>
<dbReference type="GO" id="GO:0000398">
    <property type="term" value="P:mRNA splicing, via spliceosome"/>
    <property type="evidence" value="ECO:0007669"/>
    <property type="project" value="TreeGrafter"/>
</dbReference>
<keyword evidence="3" id="KW-0677">Repeat</keyword>
<evidence type="ECO:0000256" key="7">
    <source>
        <dbReference type="SAM" id="MobiDB-lite"/>
    </source>
</evidence>
<accession>A0A6J3LL97</accession>
<dbReference type="Proteomes" id="UP000504631">
    <property type="component" value="Unplaced"/>
</dbReference>
<dbReference type="Pfam" id="PF00076">
    <property type="entry name" value="RRM_1"/>
    <property type="match status" value="1"/>
</dbReference>
<dbReference type="PROSITE" id="PS50102">
    <property type="entry name" value="RRM"/>
    <property type="match status" value="2"/>
</dbReference>
<keyword evidence="4 6" id="KW-0694">RNA-binding</keyword>
<reference evidence="10" key="1">
    <citation type="submission" date="2025-08" db="UniProtKB">
        <authorList>
            <consortium name="RefSeq"/>
        </authorList>
    </citation>
    <scope>IDENTIFICATION</scope>
    <source>
        <tissue evidence="10">Muscle</tissue>
    </source>
</reference>
<feature type="domain" description="RRM" evidence="8">
    <location>
        <begin position="10"/>
        <end position="84"/>
    </location>
</feature>
<dbReference type="PANTHER" id="PTHR16105:SF0">
    <property type="entry name" value="RNA-BINDING REGION-CONTAINING PROTEIN 3"/>
    <property type="match status" value="1"/>
</dbReference>
<evidence type="ECO:0000256" key="4">
    <source>
        <dbReference type="ARBA" id="ARBA00022884"/>
    </source>
</evidence>
<name>A0A6J3LL97_9HYME</name>
<evidence type="ECO:0000313" key="9">
    <source>
        <dbReference type="Proteomes" id="UP000504631"/>
    </source>
</evidence>
<dbReference type="InterPro" id="IPR045164">
    <property type="entry name" value="RBM41/RNPC3"/>
</dbReference>
<dbReference type="GO" id="GO:0030626">
    <property type="term" value="F:U12 snRNA binding"/>
    <property type="evidence" value="ECO:0007669"/>
    <property type="project" value="TreeGrafter"/>
</dbReference>
<evidence type="ECO:0000256" key="2">
    <source>
        <dbReference type="ARBA" id="ARBA00020364"/>
    </source>
</evidence>
<dbReference type="CDD" id="cd12239">
    <property type="entry name" value="RRM2_RBM40_like"/>
    <property type="match status" value="1"/>
</dbReference>
<dbReference type="InterPro" id="IPR035979">
    <property type="entry name" value="RBD_domain_sf"/>
</dbReference>
<keyword evidence="5" id="KW-0539">Nucleus</keyword>
<dbReference type="SUPFAM" id="SSF54928">
    <property type="entry name" value="RNA-binding domain, RBD"/>
    <property type="match status" value="2"/>
</dbReference>
<dbReference type="AlphaFoldDB" id="A0A6J3LL97"/>
<dbReference type="PANTHER" id="PTHR16105">
    <property type="entry name" value="RNA-BINDING REGION-CONTAINING PROTEIN 3"/>
    <property type="match status" value="1"/>
</dbReference>
<protein>
    <recommendedName>
        <fullName evidence="2">RNA-binding region-containing protein 3</fullName>
    </recommendedName>
</protein>
<dbReference type="Gene3D" id="3.30.70.330">
    <property type="match status" value="2"/>
</dbReference>
<dbReference type="GO" id="GO:0097157">
    <property type="term" value="F:pre-mRNA intronic binding"/>
    <property type="evidence" value="ECO:0007669"/>
    <property type="project" value="TreeGrafter"/>
</dbReference>
<dbReference type="GeneID" id="117242704"/>
<evidence type="ECO:0000256" key="1">
    <source>
        <dbReference type="ARBA" id="ARBA00004123"/>
    </source>
</evidence>
<gene>
    <name evidence="10" type="primary">LOC117242704</name>
</gene>
<evidence type="ECO:0000313" key="10">
    <source>
        <dbReference type="RefSeq" id="XP_033365481.1"/>
    </source>
</evidence>
<keyword evidence="9" id="KW-1185">Reference proteome</keyword>
<dbReference type="SMART" id="SM00360">
    <property type="entry name" value="RRM"/>
    <property type="match status" value="2"/>
</dbReference>
<evidence type="ECO:0000256" key="6">
    <source>
        <dbReference type="PROSITE-ProRule" id="PRU00176"/>
    </source>
</evidence>
<evidence type="ECO:0000259" key="8">
    <source>
        <dbReference type="PROSITE" id="PS50102"/>
    </source>
</evidence>
<dbReference type="FunFam" id="3.30.70.330:FF:000207">
    <property type="entry name" value="RNA-binding region (RNP1, RRM)-containing 3"/>
    <property type="match status" value="1"/>
</dbReference>
<dbReference type="InterPro" id="IPR012677">
    <property type="entry name" value="Nucleotide-bd_a/b_plait_sf"/>
</dbReference>
<dbReference type="RefSeq" id="XP_033365481.1">
    <property type="nucleotide sequence ID" value="XM_033509590.1"/>
</dbReference>
<proteinExistence type="predicted"/>
<sequence length="468" mass="54309">MSSEIAHASDTLRILHLPPELSDERRNELFKKYGATKTRTLRFSKKYTITFAKFQSQEIATQALLRLHQLNVKGQYLTVEFAKKSMSIEKTENNVDNNKLTKEESKKESTNRSNFQTFLQKLNSWTMNQVFTQPPPPNIQYKYSAPTKGTLIRIAIQLLKEPVFYTQVLHLMNRMNLPPPFEELEAEFPALKEAYDIEKYNDIFIKESLYTKENEDIFNEEIEEEESEIESNEEDNAIPMEIIPVKRKRPQHKKRLKIPKFINPNKQITSSNSTQKVVKPADMFEPVQRGETKNLKIELKMVDKLLDASNKEENTDSNNAADGGFGLMFPLSKPLDFAENSENTKGVEQKVITSNQLANNRISANDQRLLPVFKNYHPGKPSNRLYIKNLTKQVEEKDLHFIYRKYIVPELKTEFEYDVRLMQEGRMKGQAFITLQNVEQAQLALNETNGFILKDKPMVVQFAKISKS</sequence>
<dbReference type="InterPro" id="IPR000504">
    <property type="entry name" value="RRM_dom"/>
</dbReference>
<evidence type="ECO:0000256" key="5">
    <source>
        <dbReference type="ARBA" id="ARBA00023242"/>
    </source>
</evidence>
<dbReference type="KEGG" id="bvk:117242704"/>